<evidence type="ECO:0000313" key="3">
    <source>
        <dbReference type="Proteomes" id="UP000199017"/>
    </source>
</evidence>
<gene>
    <name evidence="2" type="ORF">SAMN05216352_11930</name>
</gene>
<dbReference type="AlphaFoldDB" id="A0A1G8QDJ6"/>
<evidence type="ECO:0000313" key="2">
    <source>
        <dbReference type="EMBL" id="SDJ02708.1"/>
    </source>
</evidence>
<feature type="transmembrane region" description="Helical" evidence="1">
    <location>
        <begin position="6"/>
        <end position="25"/>
    </location>
</feature>
<dbReference type="InterPro" id="IPR046107">
    <property type="entry name" value="DUF6044"/>
</dbReference>
<organism evidence="2 3">
    <name type="scientific">Alteribacillus bidgolensis</name>
    <dbReference type="NCBI Taxonomy" id="930129"/>
    <lineage>
        <taxon>Bacteria</taxon>
        <taxon>Bacillati</taxon>
        <taxon>Bacillota</taxon>
        <taxon>Bacilli</taxon>
        <taxon>Bacillales</taxon>
        <taxon>Bacillaceae</taxon>
        <taxon>Alteribacillus</taxon>
    </lineage>
</organism>
<name>A0A1G8QDJ6_9BACI</name>
<proteinExistence type="predicted"/>
<feature type="transmembrane region" description="Helical" evidence="1">
    <location>
        <begin position="207"/>
        <end position="224"/>
    </location>
</feature>
<sequence length="571" mass="66622">MLKERILLIIGCIGLLVYLSPLVILGEGSHVRIHDNLDSNLIWYKTLVESGKIFAENDAQIPNMMNGLPRVSLDSEWNVYVLLFYLFEPFTVITINAFLMRFIAFIGMFLLLKTHIFRKQEVSPVITVGSALAFSILPFWPFGALSIAGIPLALYAFLNIRNREPSFKDWLIIVLIPFYSLLVLSFSFFLGLMGVLWLTDWIRKRNVNWKMFTALLLMGSIYLLKQYRLVTGMLFGQGFTPHREEFSRGHKNFPDTLGLFWKNFTTAHTHSESLHQHVILYVAVFALVLLIGSWIRQRWKKDQYSLTFSQMEKSLPFLLFLIVIFSFWYSLWYWEGMRVLKDAHQLFNTFNFGRVHLLNAVLWYIIFAIALAIISRRIKYSQWLVPVLIICQLAVLANEHHELKYRSIDYPSFEEFYSEGLFDDIKAYIGEEPSDYRVVSVGMHPAMAQYNGMYTLDIYATMYPLSYKHEFRNLISGELEKNEALKDYYDTWGGRVYVYLDEIGENYLLTKDKNKKVENLDFGTEAFKELGGDYILSAAELENAEENDLELLEIFEKKDSPWRIFLYAPAS</sequence>
<evidence type="ECO:0008006" key="4">
    <source>
        <dbReference type="Google" id="ProtNLM"/>
    </source>
</evidence>
<dbReference type="OrthoDB" id="2349131at2"/>
<feature type="transmembrane region" description="Helical" evidence="1">
    <location>
        <begin position="315"/>
        <end position="334"/>
    </location>
</feature>
<keyword evidence="1" id="KW-0812">Transmembrane</keyword>
<keyword evidence="3" id="KW-1185">Reference proteome</keyword>
<feature type="transmembrane region" description="Helical" evidence="1">
    <location>
        <begin position="355"/>
        <end position="374"/>
    </location>
</feature>
<feature type="transmembrane region" description="Helical" evidence="1">
    <location>
        <begin position="170"/>
        <end position="195"/>
    </location>
</feature>
<feature type="transmembrane region" description="Helical" evidence="1">
    <location>
        <begin position="132"/>
        <end position="158"/>
    </location>
</feature>
<keyword evidence="1" id="KW-1133">Transmembrane helix</keyword>
<feature type="transmembrane region" description="Helical" evidence="1">
    <location>
        <begin position="79"/>
        <end position="112"/>
    </location>
</feature>
<keyword evidence="1" id="KW-0472">Membrane</keyword>
<feature type="transmembrane region" description="Helical" evidence="1">
    <location>
        <begin position="278"/>
        <end position="295"/>
    </location>
</feature>
<dbReference type="Pfam" id="PF19510">
    <property type="entry name" value="DUF6044"/>
    <property type="match status" value="1"/>
</dbReference>
<dbReference type="Proteomes" id="UP000199017">
    <property type="component" value="Unassembled WGS sequence"/>
</dbReference>
<evidence type="ECO:0000256" key="1">
    <source>
        <dbReference type="SAM" id="Phobius"/>
    </source>
</evidence>
<reference evidence="2 3" key="1">
    <citation type="submission" date="2016-10" db="EMBL/GenBank/DDBJ databases">
        <authorList>
            <person name="de Groot N.N."/>
        </authorList>
    </citation>
    <scope>NUCLEOTIDE SEQUENCE [LARGE SCALE GENOMIC DNA]</scope>
    <source>
        <strain evidence="3">P4B,CCM 7963,CECT 7998,DSM 25260,IBRC-M 10614,KCTC 13821</strain>
    </source>
</reference>
<dbReference type="RefSeq" id="WP_091587762.1">
    <property type="nucleotide sequence ID" value="NZ_FNDU01000019.1"/>
</dbReference>
<dbReference type="EMBL" id="FNDU01000019">
    <property type="protein sequence ID" value="SDJ02708.1"/>
    <property type="molecule type" value="Genomic_DNA"/>
</dbReference>
<accession>A0A1G8QDJ6</accession>
<protein>
    <recommendedName>
        <fullName evidence="4">YkoS</fullName>
    </recommendedName>
</protein>
<dbReference type="STRING" id="930129.SAMN05216352_11930"/>